<dbReference type="InterPro" id="IPR036445">
    <property type="entry name" value="GPCR_2_extracell_dom_sf"/>
</dbReference>
<proteinExistence type="predicted"/>
<evidence type="ECO:0000313" key="3">
    <source>
        <dbReference type="Proteomes" id="UP000596742"/>
    </source>
</evidence>
<reference evidence="2" key="1">
    <citation type="submission" date="2018-11" db="EMBL/GenBank/DDBJ databases">
        <authorList>
            <person name="Alioto T."/>
            <person name="Alioto T."/>
        </authorList>
    </citation>
    <scope>NUCLEOTIDE SEQUENCE</scope>
</reference>
<evidence type="ECO:0000259" key="1">
    <source>
        <dbReference type="PROSITE" id="PS50227"/>
    </source>
</evidence>
<gene>
    <name evidence="2" type="ORF">MGAL_10B059296</name>
</gene>
<dbReference type="GO" id="GO:0004930">
    <property type="term" value="F:G protein-coupled receptor activity"/>
    <property type="evidence" value="ECO:0007669"/>
    <property type="project" value="InterPro"/>
</dbReference>
<feature type="non-terminal residue" evidence="2">
    <location>
        <position position="1"/>
    </location>
</feature>
<dbReference type="AlphaFoldDB" id="A0A8B6BRD2"/>
<feature type="domain" description="G-protein coupled receptors family 2 profile 1" evidence="1">
    <location>
        <begin position="368"/>
        <end position="441"/>
    </location>
</feature>
<dbReference type="SMART" id="SM00008">
    <property type="entry name" value="HormR"/>
    <property type="match status" value="1"/>
</dbReference>
<dbReference type="SUPFAM" id="SSF111418">
    <property type="entry name" value="Hormone receptor domain"/>
    <property type="match status" value="1"/>
</dbReference>
<dbReference type="PROSITE" id="PS50227">
    <property type="entry name" value="G_PROTEIN_RECEP_F2_3"/>
    <property type="match status" value="1"/>
</dbReference>
<keyword evidence="3" id="KW-1185">Reference proteome</keyword>
<dbReference type="Proteomes" id="UP000596742">
    <property type="component" value="Unassembled WGS sequence"/>
</dbReference>
<evidence type="ECO:0000313" key="2">
    <source>
        <dbReference type="EMBL" id="VDH93650.1"/>
    </source>
</evidence>
<accession>A0A8B6BRD2</accession>
<protein>
    <recommendedName>
        <fullName evidence="1">G-protein coupled receptors family 2 profile 1 domain-containing protein</fullName>
    </recommendedName>
</protein>
<dbReference type="Pfam" id="PF02793">
    <property type="entry name" value="HRM"/>
    <property type="match status" value="1"/>
</dbReference>
<dbReference type="Gene3D" id="4.10.1240.10">
    <property type="entry name" value="GPCR, family 2, extracellular hormone receptor domain"/>
    <property type="match status" value="1"/>
</dbReference>
<name>A0A8B6BRD2_MYTGA</name>
<organism evidence="2 3">
    <name type="scientific">Mytilus galloprovincialis</name>
    <name type="common">Mediterranean mussel</name>
    <dbReference type="NCBI Taxonomy" id="29158"/>
    <lineage>
        <taxon>Eukaryota</taxon>
        <taxon>Metazoa</taxon>
        <taxon>Spiralia</taxon>
        <taxon>Lophotrochozoa</taxon>
        <taxon>Mollusca</taxon>
        <taxon>Bivalvia</taxon>
        <taxon>Autobranchia</taxon>
        <taxon>Pteriomorphia</taxon>
        <taxon>Mytilida</taxon>
        <taxon>Mytiloidea</taxon>
        <taxon>Mytilidae</taxon>
        <taxon>Mytilinae</taxon>
        <taxon>Mytilus</taxon>
    </lineage>
</organism>
<dbReference type="GO" id="GO:0016020">
    <property type="term" value="C:membrane"/>
    <property type="evidence" value="ECO:0007669"/>
    <property type="project" value="InterPro"/>
</dbReference>
<comment type="caution">
    <text evidence="2">The sequence shown here is derived from an EMBL/GenBank/DDBJ whole genome shotgun (WGS) entry which is preliminary data.</text>
</comment>
<dbReference type="OrthoDB" id="10052455at2759"/>
<dbReference type="EMBL" id="UYJE01000482">
    <property type="protein sequence ID" value="VDH93650.1"/>
    <property type="molecule type" value="Genomic_DNA"/>
</dbReference>
<dbReference type="InterPro" id="IPR001879">
    <property type="entry name" value="GPCR_2_extracellular_dom"/>
</dbReference>
<sequence>MSCYKAEDFDYVAQWITTLRFDYIETVTMGRFICRNETNNDYCYYACMAEDYHILGGSVYDDCLCTSDEEYILSNLTLASYCYIPLGTDCSWYKDCFQRQFSCNDTRIGNALDFATTFCNIYLQTNKNISNHGRQWINLVRKCLQFSILKHLRPWRSLSCSEVEKSVIDSHSLCYIQPHKTLLDVSICQLVASDFFQVFWTIRSTLEQSYNSTNIFIDTMFNTLKNCSASFYQTVTFGEDLRKFDLTISYTKAALDRRRRSVLDDETTISLEIVENIATKLKWQEKGVLWFSQLNSNSSDNLSTEIYIELFLANRKTYDLNAVNITQSVDLDAVVDELRNSVQQDSLHGKTDDISFKVVSVKGCLDSKCETLSFKIIASQTESSEFCLTNVDRFNTKWDQTKVGTVIEMACTGNYTGTVSRLCGTGGQWKEPDNSQCTSVAIQNLQKQASMLQNSDNTVSIVNDILNELNNLTSEADDLRSGDMATSTAILKDISEHVARNTAAVSDNQLE</sequence>